<name>A0A0F7LA03_9VIRU</name>
<reference evidence="1" key="1">
    <citation type="journal article" date="2015" name="Front. Microbiol.">
        <title>Combining genomic sequencing methods to explore viral diversity and reveal potential virus-host interactions.</title>
        <authorList>
            <person name="Chow C.E."/>
            <person name="Winget D.M."/>
            <person name="White R.A.III."/>
            <person name="Hallam S.J."/>
            <person name="Suttle C.A."/>
        </authorList>
    </citation>
    <scope>NUCLEOTIDE SEQUENCE</scope>
    <source>
        <strain evidence="1">Oxic1_4</strain>
    </source>
</reference>
<dbReference type="Pfam" id="PF11123">
    <property type="entry name" value="DNA_Packaging_2"/>
    <property type="match status" value="1"/>
</dbReference>
<proteinExistence type="predicted"/>
<protein>
    <submittedName>
        <fullName evidence="1">Uncharacterized protein</fullName>
    </submittedName>
</protein>
<dbReference type="EMBL" id="KR029599">
    <property type="protein sequence ID" value="AKH47916.1"/>
    <property type="molecule type" value="Genomic_DNA"/>
</dbReference>
<dbReference type="InterPro" id="IPR024345">
    <property type="entry name" value="DNA_matur_Phage_T7-like"/>
</dbReference>
<evidence type="ECO:0000313" key="1">
    <source>
        <dbReference type="EMBL" id="AKH47916.1"/>
    </source>
</evidence>
<accession>A0A0F7LA03</accession>
<organism evidence="1">
    <name type="scientific">uncultured marine virus</name>
    <dbReference type="NCBI Taxonomy" id="186617"/>
    <lineage>
        <taxon>Viruses</taxon>
        <taxon>environmental samples</taxon>
    </lineage>
</organism>
<reference evidence="1" key="2">
    <citation type="submission" date="2015-03" db="EMBL/GenBank/DDBJ databases">
        <authorList>
            <person name="Chow C.-E.T."/>
            <person name="Winget D.M."/>
            <person name="White R.A.III."/>
            <person name="Hallam S.J."/>
            <person name="Suttle C.A."/>
        </authorList>
    </citation>
    <scope>NUCLEOTIDE SEQUENCE</scope>
    <source>
        <strain evidence="1">Oxic1_4</strain>
    </source>
</reference>
<sequence length="76" mass="8427">MSDEKRSIKMEGLQDLLIDTFIDQIKSGEAPPALLNAARQLLKDNNITSSITMESPLEALVNLLPFEDPTDKVVNE</sequence>